<keyword evidence="1" id="KW-0812">Transmembrane</keyword>
<reference evidence="2 4" key="2">
    <citation type="submission" date="2018-11" db="EMBL/GenBank/DDBJ databases">
        <authorList>
            <consortium name="Pathogen Informatics"/>
        </authorList>
    </citation>
    <scope>NUCLEOTIDE SEQUENCE [LARGE SCALE GENOMIC DNA]</scope>
</reference>
<keyword evidence="1" id="KW-0472">Membrane</keyword>
<evidence type="ECO:0000313" key="4">
    <source>
        <dbReference type="Proteomes" id="UP000274756"/>
    </source>
</evidence>
<keyword evidence="1" id="KW-1133">Transmembrane helix</keyword>
<evidence type="ECO:0000313" key="5">
    <source>
        <dbReference type="WBParaSite" id="DME_0000964901-mRNA-1"/>
    </source>
</evidence>
<accession>A0A0N4UNY6</accession>
<evidence type="ECO:0000313" key="2">
    <source>
        <dbReference type="EMBL" id="VDN53326.1"/>
    </source>
</evidence>
<protein>
    <submittedName>
        <fullName evidence="5">SEA domain-containing protein</fullName>
    </submittedName>
</protein>
<feature type="transmembrane region" description="Helical" evidence="1">
    <location>
        <begin position="297"/>
        <end position="323"/>
    </location>
</feature>
<dbReference type="OrthoDB" id="5855624at2759"/>
<dbReference type="AlphaFoldDB" id="A0A0N4UNY6"/>
<dbReference type="Proteomes" id="UP000038040">
    <property type="component" value="Unplaced"/>
</dbReference>
<dbReference type="WBParaSite" id="DME_0000964901-mRNA-1">
    <property type="protein sequence ID" value="DME_0000964901-mRNA-1"/>
    <property type="gene ID" value="DME_0000964901"/>
</dbReference>
<organism evidence="3 5">
    <name type="scientific">Dracunculus medinensis</name>
    <name type="common">Guinea worm</name>
    <dbReference type="NCBI Taxonomy" id="318479"/>
    <lineage>
        <taxon>Eukaryota</taxon>
        <taxon>Metazoa</taxon>
        <taxon>Ecdysozoa</taxon>
        <taxon>Nematoda</taxon>
        <taxon>Chromadorea</taxon>
        <taxon>Rhabditida</taxon>
        <taxon>Spirurina</taxon>
        <taxon>Dracunculoidea</taxon>
        <taxon>Dracunculidae</taxon>
        <taxon>Dracunculus</taxon>
    </lineage>
</organism>
<evidence type="ECO:0000313" key="3">
    <source>
        <dbReference type="Proteomes" id="UP000038040"/>
    </source>
</evidence>
<reference evidence="5" key="1">
    <citation type="submission" date="2017-02" db="UniProtKB">
        <authorList>
            <consortium name="WormBaseParasite"/>
        </authorList>
    </citation>
    <scope>IDENTIFICATION</scope>
</reference>
<evidence type="ECO:0000256" key="1">
    <source>
        <dbReference type="SAM" id="Phobius"/>
    </source>
</evidence>
<proteinExistence type="predicted"/>
<sequence length="394" mass="43853">MQYANVVNPSPQYSVFAGNDYNRQNQLYGQQQNNNGYLHGNGNGIYGNQNWFQSNNSSNGALVEVRLQAYSNPLLSLPNDKTCACPQGKSCPFLQPGVPSCLFSFIIIMSAPDQSVQYIASEFVPMASGSINSGNWTQPHVLNMTSKPMAVDVLVHHLGVVIDQLTAQLEFYNSLVHVDTFVESLADYSTTTEGSTPVMVTRRKQGLLQGTTNFKCPFDSRLQLSYSVQCIGDKVGPNCDLLCIPSGVDPLYAACKSVLSGVMSSCHYAGKQVNFYLSLLVKIFNSNLNGVSSAYRIWTIVLGCLLGISILFIIILVMFFIMVEGGNFRQNSNTRRYRADSYIKRSIQPLISKDDEWNRSETRVTSIISPNRRVLATTERETSRTNDVRLFYRL</sequence>
<keyword evidence="4" id="KW-1185">Reference proteome</keyword>
<name>A0A0N4UNY6_DRAME</name>
<dbReference type="EMBL" id="UYYG01000120">
    <property type="protein sequence ID" value="VDN53326.1"/>
    <property type="molecule type" value="Genomic_DNA"/>
</dbReference>
<gene>
    <name evidence="2" type="ORF">DME_LOCUS3299</name>
</gene>
<dbReference type="Proteomes" id="UP000274756">
    <property type="component" value="Unassembled WGS sequence"/>
</dbReference>